<gene>
    <name evidence="8" type="ORF">IMO23_09100</name>
</gene>
<dbReference type="InterPro" id="IPR033186">
    <property type="entry name" value="HerA_C"/>
</dbReference>
<dbReference type="Gene3D" id="3.40.50.300">
    <property type="entry name" value="P-loop containing nucleotide triphosphate hydrolases"/>
    <property type="match status" value="2"/>
</dbReference>
<dbReference type="InterPro" id="IPR002789">
    <property type="entry name" value="HerA_central"/>
</dbReference>
<dbReference type="GO" id="GO:0004386">
    <property type="term" value="F:helicase activity"/>
    <property type="evidence" value="ECO:0007669"/>
    <property type="project" value="UniProtKB-KW"/>
</dbReference>
<feature type="domain" description="AAA+ ATPase" evidence="7">
    <location>
        <begin position="157"/>
        <end position="514"/>
    </location>
</feature>
<keyword evidence="1" id="KW-0547">Nucleotide-binding</keyword>
<sequence length="558" mass="62397">MLNENGVIKPELLFGKVNAVTANSVNFEYINLQHQATYYHGKRYGKGEVGDFILIESQVNLILGRIVEIKKDDLDKSNLDIAGRIQLLGTIQMDSLYVTAGVEYYPNINDLIYSAPHELIAQLPKKMNKGTPKVELNLGFIDLDQGCDINVTPEKLFGRHLGILGSTGGGKSYTTAKILEECRKFNSKIIILDPTGEYKDFIGDDIENIHLSDPISPAVGSCAVSLPAECFQETDSIALFEPSGKAQGPKFRDAIRSLRLVHLLMLKNDQHLEKINDGVFLKIGKNESNWTESIKYVRGTELIEDPYTPFNPLRLCKQIHQECIYPADQNGVWKPDPSGFSYCLSLISRIHGITTSKTFRFVFKPEDLPTLVQKIDDFYISDKKILRIDLSDVGFEFKAREIVANVIGRHLLNQARARRFCNKPIVVFLDEAHNFLGKAIGNEDTIAQLDSFELIAKEGRKFGLNICLATQRPRDITEGVLSQLGTLIVHRLTNDRDREIIERACGEIDKAASDFLPSLQPGEAVLIGNDFPIPLTINIHKPVITPNSSGADFQNKWG</sequence>
<evidence type="ECO:0000256" key="6">
    <source>
        <dbReference type="ARBA" id="ARBA00023235"/>
    </source>
</evidence>
<dbReference type="SUPFAM" id="SSF52540">
    <property type="entry name" value="P-loop containing nucleoside triphosphate hydrolases"/>
    <property type="match status" value="1"/>
</dbReference>
<dbReference type="InterPro" id="IPR003593">
    <property type="entry name" value="AAA+_ATPase"/>
</dbReference>
<evidence type="ECO:0000256" key="3">
    <source>
        <dbReference type="ARBA" id="ARBA00022806"/>
    </source>
</evidence>
<keyword evidence="2" id="KW-0378">Hydrolase</keyword>
<evidence type="ECO:0000256" key="4">
    <source>
        <dbReference type="ARBA" id="ARBA00022840"/>
    </source>
</evidence>
<proteinExistence type="predicted"/>
<dbReference type="GO" id="GO:0016787">
    <property type="term" value="F:hydrolase activity"/>
    <property type="evidence" value="ECO:0007669"/>
    <property type="project" value="UniProtKB-KW"/>
</dbReference>
<dbReference type="Proteomes" id="UP000594659">
    <property type="component" value="Chromosome"/>
</dbReference>
<reference evidence="8 9" key="1">
    <citation type="submission" date="2020-09" db="EMBL/GenBank/DDBJ databases">
        <title>Resistance determinants and their genetic context in bacteria from a longitudinal study of pigs reared under conventional and antibiotic-free husbandry practices.</title>
        <authorList>
            <person name="Poulin-Laprade D."/>
            <person name="Brouard J.-S."/>
            <person name="Gagnon N."/>
            <person name="Turcotte A."/>
            <person name="Langlois A."/>
            <person name="Matte J.J."/>
            <person name="Carrillo C.D."/>
            <person name="Zaheer R."/>
            <person name="McAllister T."/>
            <person name="Topp E."/>
            <person name="Talbot G."/>
        </authorList>
    </citation>
    <scope>NUCLEOTIDE SEQUENCE [LARGE SCALE GENOMIC DNA]</scope>
    <source>
        <strain evidence="8 9">Res13-Abat-PEA21-P4-01-A</strain>
    </source>
</reference>
<dbReference type="InterPro" id="IPR008571">
    <property type="entry name" value="HerA-like"/>
</dbReference>
<evidence type="ECO:0000256" key="1">
    <source>
        <dbReference type="ARBA" id="ARBA00022741"/>
    </source>
</evidence>
<dbReference type="AlphaFoldDB" id="A0A7S8WAW0"/>
<dbReference type="InterPro" id="IPR027417">
    <property type="entry name" value="P-loop_NTPase"/>
</dbReference>
<dbReference type="PANTHER" id="PTHR42957">
    <property type="entry name" value="HELICASE MJ1565-RELATED"/>
    <property type="match status" value="1"/>
</dbReference>
<name>A0A7S8WAW0_ACIBA</name>
<dbReference type="Pfam" id="PF01935">
    <property type="entry name" value="DUF87"/>
    <property type="match status" value="1"/>
</dbReference>
<dbReference type="EMBL" id="CP062919">
    <property type="protein sequence ID" value="QPF11820.1"/>
    <property type="molecule type" value="Genomic_DNA"/>
</dbReference>
<dbReference type="PANTHER" id="PTHR42957:SF1">
    <property type="entry name" value="HELICASE MJ1565-RELATED"/>
    <property type="match status" value="1"/>
</dbReference>
<dbReference type="RefSeq" id="WP_195707341.1">
    <property type="nucleotide sequence ID" value="NZ_CP062919.1"/>
</dbReference>
<dbReference type="SMART" id="SM00382">
    <property type="entry name" value="AAA"/>
    <property type="match status" value="1"/>
</dbReference>
<accession>A0A7S8WAW0</accession>
<dbReference type="GO" id="GO:0003677">
    <property type="term" value="F:DNA binding"/>
    <property type="evidence" value="ECO:0007669"/>
    <property type="project" value="UniProtKB-KW"/>
</dbReference>
<protein>
    <submittedName>
        <fullName evidence="8">ATP-binding protein</fullName>
    </submittedName>
</protein>
<keyword evidence="4 8" id="KW-0067">ATP-binding</keyword>
<dbReference type="GO" id="GO:0005524">
    <property type="term" value="F:ATP binding"/>
    <property type="evidence" value="ECO:0007669"/>
    <property type="project" value="UniProtKB-KW"/>
</dbReference>
<keyword evidence="3" id="KW-0347">Helicase</keyword>
<keyword evidence="6" id="KW-0413">Isomerase</keyword>
<dbReference type="Pfam" id="PF05872">
    <property type="entry name" value="HerA_C"/>
    <property type="match status" value="1"/>
</dbReference>
<keyword evidence="5" id="KW-0238">DNA-binding</keyword>
<evidence type="ECO:0000256" key="2">
    <source>
        <dbReference type="ARBA" id="ARBA00022801"/>
    </source>
</evidence>
<evidence type="ECO:0000256" key="5">
    <source>
        <dbReference type="ARBA" id="ARBA00023125"/>
    </source>
</evidence>
<evidence type="ECO:0000313" key="9">
    <source>
        <dbReference type="Proteomes" id="UP000594659"/>
    </source>
</evidence>
<evidence type="ECO:0000313" key="8">
    <source>
        <dbReference type="EMBL" id="QPF11820.1"/>
    </source>
</evidence>
<evidence type="ECO:0000259" key="7">
    <source>
        <dbReference type="SMART" id="SM00382"/>
    </source>
</evidence>
<organism evidence="8 9">
    <name type="scientific">Acinetobacter baumannii</name>
    <dbReference type="NCBI Taxonomy" id="470"/>
    <lineage>
        <taxon>Bacteria</taxon>
        <taxon>Pseudomonadati</taxon>
        <taxon>Pseudomonadota</taxon>
        <taxon>Gammaproteobacteria</taxon>
        <taxon>Moraxellales</taxon>
        <taxon>Moraxellaceae</taxon>
        <taxon>Acinetobacter</taxon>
        <taxon>Acinetobacter calcoaceticus/baumannii complex</taxon>
    </lineage>
</organism>